<accession>A0A438DC30</accession>
<organism evidence="1 2">
    <name type="scientific">Vitis vinifera</name>
    <name type="common">Grape</name>
    <dbReference type="NCBI Taxonomy" id="29760"/>
    <lineage>
        <taxon>Eukaryota</taxon>
        <taxon>Viridiplantae</taxon>
        <taxon>Streptophyta</taxon>
        <taxon>Embryophyta</taxon>
        <taxon>Tracheophyta</taxon>
        <taxon>Spermatophyta</taxon>
        <taxon>Magnoliopsida</taxon>
        <taxon>eudicotyledons</taxon>
        <taxon>Gunneridae</taxon>
        <taxon>Pentapetalae</taxon>
        <taxon>rosids</taxon>
        <taxon>Vitales</taxon>
        <taxon>Vitaceae</taxon>
        <taxon>Viteae</taxon>
        <taxon>Vitis</taxon>
    </lineage>
</organism>
<protein>
    <submittedName>
        <fullName evidence="1">Uncharacterized protein</fullName>
    </submittedName>
</protein>
<evidence type="ECO:0000313" key="2">
    <source>
        <dbReference type="Proteomes" id="UP000288805"/>
    </source>
</evidence>
<dbReference type="AlphaFoldDB" id="A0A438DC30"/>
<comment type="caution">
    <text evidence="1">The sequence shown here is derived from an EMBL/GenBank/DDBJ whole genome shotgun (WGS) entry which is preliminary data.</text>
</comment>
<reference evidence="1 2" key="1">
    <citation type="journal article" date="2018" name="PLoS Genet.">
        <title>Population sequencing reveals clonal diversity and ancestral inbreeding in the grapevine cultivar Chardonnay.</title>
        <authorList>
            <person name="Roach M.J."/>
            <person name="Johnson D.L."/>
            <person name="Bohlmann J."/>
            <person name="van Vuuren H.J."/>
            <person name="Jones S.J."/>
            <person name="Pretorius I.S."/>
            <person name="Schmidt S.A."/>
            <person name="Borneman A.R."/>
        </authorList>
    </citation>
    <scope>NUCLEOTIDE SEQUENCE [LARGE SCALE GENOMIC DNA]</scope>
    <source>
        <strain evidence="2">cv. Chardonnay</strain>
        <tissue evidence="1">Leaf</tissue>
    </source>
</reference>
<proteinExistence type="predicted"/>
<gene>
    <name evidence="1" type="ORF">CK203_107564</name>
</gene>
<evidence type="ECO:0000313" key="1">
    <source>
        <dbReference type="EMBL" id="RVW33009.1"/>
    </source>
</evidence>
<dbReference type="EMBL" id="QGNW01001697">
    <property type="protein sequence ID" value="RVW33009.1"/>
    <property type="molecule type" value="Genomic_DNA"/>
</dbReference>
<dbReference type="Proteomes" id="UP000288805">
    <property type="component" value="Unassembled WGS sequence"/>
</dbReference>
<sequence>MEELDERLSVFGLLCYSNVLSRMMLRAEERNMLEGFRVGLRSILTRVIFLASTLIRIISVGWPCCLTARLLLAYTLPGSSFGRNPIACGFWDLVIERISRRLDGWKKTYLSFGGRITLIH</sequence>
<name>A0A438DC30_VITVI</name>